<keyword evidence="1" id="KW-0560">Oxidoreductase</keyword>
<name>A0A0P6XK10_9CHLR</name>
<dbReference type="Gene3D" id="2.30.110.10">
    <property type="entry name" value="Electron Transport, Fmn-binding Protein, Chain A"/>
    <property type="match status" value="1"/>
</dbReference>
<dbReference type="OrthoDB" id="163864at2"/>
<dbReference type="EMBL" id="LGHJ01000012">
    <property type="protein sequence ID" value="KPL76239.1"/>
    <property type="molecule type" value="Genomic_DNA"/>
</dbReference>
<dbReference type="Pfam" id="PF01243">
    <property type="entry name" value="PNPOx_N"/>
    <property type="match status" value="1"/>
</dbReference>
<dbReference type="STRING" id="360411.AC812_06010"/>
<dbReference type="Proteomes" id="UP000050514">
    <property type="component" value="Unassembled WGS sequence"/>
</dbReference>
<dbReference type="PANTHER" id="PTHR35176">
    <property type="entry name" value="HEME OXYGENASE HI_0854-RELATED"/>
    <property type="match status" value="1"/>
</dbReference>
<organism evidence="3 4">
    <name type="scientific">Bellilinea caldifistulae</name>
    <dbReference type="NCBI Taxonomy" id="360411"/>
    <lineage>
        <taxon>Bacteria</taxon>
        <taxon>Bacillati</taxon>
        <taxon>Chloroflexota</taxon>
        <taxon>Anaerolineae</taxon>
        <taxon>Anaerolineales</taxon>
        <taxon>Anaerolineaceae</taxon>
        <taxon>Bellilinea</taxon>
    </lineage>
</organism>
<dbReference type="InterPro" id="IPR052019">
    <property type="entry name" value="F420H2_bilvrd_red/Heme_oxyg"/>
</dbReference>
<keyword evidence="4" id="KW-1185">Reference proteome</keyword>
<evidence type="ECO:0000313" key="4">
    <source>
        <dbReference type="Proteomes" id="UP000050514"/>
    </source>
</evidence>
<reference evidence="3 4" key="1">
    <citation type="submission" date="2015-07" db="EMBL/GenBank/DDBJ databases">
        <title>Draft genome of Bellilinea caldifistulae DSM 17877.</title>
        <authorList>
            <person name="Hemp J."/>
            <person name="Ward L.M."/>
            <person name="Pace L.A."/>
            <person name="Fischer W.W."/>
        </authorList>
    </citation>
    <scope>NUCLEOTIDE SEQUENCE [LARGE SCALE GENOMIC DNA]</scope>
    <source>
        <strain evidence="3 4">GOMI-1</strain>
    </source>
</reference>
<accession>A0A0P6XK10</accession>
<evidence type="ECO:0000256" key="1">
    <source>
        <dbReference type="ARBA" id="ARBA00023002"/>
    </source>
</evidence>
<feature type="domain" description="Pyridoxamine 5'-phosphate oxidase N-terminal" evidence="2">
    <location>
        <begin position="31"/>
        <end position="148"/>
    </location>
</feature>
<evidence type="ECO:0000259" key="2">
    <source>
        <dbReference type="Pfam" id="PF01243"/>
    </source>
</evidence>
<dbReference type="GO" id="GO:0005829">
    <property type="term" value="C:cytosol"/>
    <property type="evidence" value="ECO:0007669"/>
    <property type="project" value="TreeGrafter"/>
</dbReference>
<comment type="caution">
    <text evidence="3">The sequence shown here is derived from an EMBL/GenBank/DDBJ whole genome shotgun (WGS) entry which is preliminary data.</text>
</comment>
<dbReference type="SUPFAM" id="SSF50475">
    <property type="entry name" value="FMN-binding split barrel"/>
    <property type="match status" value="1"/>
</dbReference>
<dbReference type="GO" id="GO:0070967">
    <property type="term" value="F:coenzyme F420 binding"/>
    <property type="evidence" value="ECO:0007669"/>
    <property type="project" value="TreeGrafter"/>
</dbReference>
<proteinExistence type="predicted"/>
<dbReference type="GO" id="GO:0016627">
    <property type="term" value="F:oxidoreductase activity, acting on the CH-CH group of donors"/>
    <property type="evidence" value="ECO:0007669"/>
    <property type="project" value="TreeGrafter"/>
</dbReference>
<dbReference type="AlphaFoldDB" id="A0A0P6XK10"/>
<dbReference type="InterPro" id="IPR012349">
    <property type="entry name" value="Split_barrel_FMN-bd"/>
</dbReference>
<dbReference type="InterPro" id="IPR011576">
    <property type="entry name" value="Pyridox_Oxase_N"/>
</dbReference>
<dbReference type="PANTHER" id="PTHR35176:SF4">
    <property type="entry name" value="PYRIDOXAMINE 5'-PHOSPHATE OXIDASE-RELATED FMN-BINDING"/>
    <property type="match status" value="1"/>
</dbReference>
<gene>
    <name evidence="3" type="ORF">AC812_06010</name>
</gene>
<sequence>MKNPDQSAADRPQMPQSYGLSPNTSGLLAWEEVENRLIAARNYWVCTTRSNGRPHVMPVWGIWQDECFYFGTDLESIKGRNLIRNPYLMVHLESGDDAVILECRAERVNEPQLLKRVLLAYSEKYGVFSDESELTSQTVFFAARPLKALAWRESSFPVTATRWRFNQKEN</sequence>
<protein>
    <recommendedName>
        <fullName evidence="2">Pyridoxamine 5'-phosphate oxidase N-terminal domain-containing protein</fullName>
    </recommendedName>
</protein>
<evidence type="ECO:0000313" key="3">
    <source>
        <dbReference type="EMBL" id="KPL76239.1"/>
    </source>
</evidence>
<dbReference type="RefSeq" id="WP_061919121.1">
    <property type="nucleotide sequence ID" value="NZ_DF967971.1"/>
</dbReference>